<dbReference type="PANTHER" id="PTHR11203">
    <property type="entry name" value="CLEAVAGE AND POLYADENYLATION SPECIFICITY FACTOR FAMILY MEMBER"/>
    <property type="match status" value="1"/>
</dbReference>
<dbReference type="Gene3D" id="3.60.15.10">
    <property type="entry name" value="Ribonuclease Z/Hydroxyacylglutathione hydrolase-like"/>
    <property type="match status" value="1"/>
</dbReference>
<accession>A0A5P1R8N4</accession>
<dbReference type="InterPro" id="IPR022712">
    <property type="entry name" value="Beta_Casp"/>
</dbReference>
<dbReference type="EMBL" id="CP043869">
    <property type="protein sequence ID" value="QEQ95994.1"/>
    <property type="molecule type" value="Genomic_DNA"/>
</dbReference>
<evidence type="ECO:0000259" key="3">
    <source>
        <dbReference type="SMART" id="SM01027"/>
    </source>
</evidence>
<protein>
    <submittedName>
        <fullName evidence="4">MBL fold metallo-hydrolase</fullName>
    </submittedName>
</protein>
<dbReference type="CDD" id="cd16295">
    <property type="entry name" value="TTHA0252-CPSF-like_MBL-fold"/>
    <property type="match status" value="1"/>
</dbReference>
<dbReference type="Pfam" id="PF10996">
    <property type="entry name" value="Beta-Casp"/>
    <property type="match status" value="1"/>
</dbReference>
<dbReference type="AlphaFoldDB" id="A0A5P1R8N4"/>
<evidence type="ECO:0000256" key="1">
    <source>
        <dbReference type="ARBA" id="ARBA00022801"/>
    </source>
</evidence>
<dbReference type="GO" id="GO:0004521">
    <property type="term" value="F:RNA endonuclease activity"/>
    <property type="evidence" value="ECO:0007669"/>
    <property type="project" value="TreeGrafter"/>
</dbReference>
<dbReference type="Pfam" id="PF07521">
    <property type="entry name" value="RMMBL"/>
    <property type="match status" value="1"/>
</dbReference>
<evidence type="ECO:0000313" key="4">
    <source>
        <dbReference type="EMBL" id="QEQ95994.1"/>
    </source>
</evidence>
<evidence type="ECO:0000259" key="2">
    <source>
        <dbReference type="SMART" id="SM00849"/>
    </source>
</evidence>
<keyword evidence="5" id="KW-1185">Reference proteome</keyword>
<dbReference type="InterPro" id="IPR050698">
    <property type="entry name" value="MBL"/>
</dbReference>
<organism evidence="4 5">
    <name type="scientific">Neptunomonas concharum</name>
    <dbReference type="NCBI Taxonomy" id="1031538"/>
    <lineage>
        <taxon>Bacteria</taxon>
        <taxon>Pseudomonadati</taxon>
        <taxon>Pseudomonadota</taxon>
        <taxon>Gammaproteobacteria</taxon>
        <taxon>Oceanospirillales</taxon>
        <taxon>Oceanospirillaceae</taxon>
        <taxon>Neptunomonas</taxon>
    </lineage>
</organism>
<dbReference type="SMART" id="SM00849">
    <property type="entry name" value="Lactamase_B"/>
    <property type="match status" value="1"/>
</dbReference>
<dbReference type="SUPFAM" id="SSF56281">
    <property type="entry name" value="Metallo-hydrolase/oxidoreductase"/>
    <property type="match status" value="1"/>
</dbReference>
<keyword evidence="1 4" id="KW-0378">Hydrolase</keyword>
<name>A0A5P1R8N4_9GAMM</name>
<gene>
    <name evidence="4" type="ORF">F0U83_04330</name>
</gene>
<dbReference type="OrthoDB" id="9803916at2"/>
<dbReference type="Pfam" id="PF00753">
    <property type="entry name" value="Lactamase_B"/>
    <property type="match status" value="1"/>
</dbReference>
<dbReference type="GO" id="GO:0016787">
    <property type="term" value="F:hydrolase activity"/>
    <property type="evidence" value="ECO:0007669"/>
    <property type="project" value="UniProtKB-KW"/>
</dbReference>
<feature type="domain" description="Beta-Casp" evidence="3">
    <location>
        <begin position="238"/>
        <end position="369"/>
    </location>
</feature>
<dbReference type="InterPro" id="IPR036866">
    <property type="entry name" value="RibonucZ/Hydroxyglut_hydro"/>
</dbReference>
<sequence length="452" mass="49887">MVTITHHGAVNGVTGSCHQLTLDSGEALLVDCGMFQGAESVNREEGDKVIDFPLDDIKALLVTHCHIDHVGRIPFLLAAGFDGPIYATQATAHLLPLVLEDAIKVGVSRDKRLIQKVLARLASLLRPIPDDQWFDIEGLPKTKGRFRVAGHILGSAFIEIDANSERVLFSGDLGATYSPLLAAPKAPYRADRVVIESTYGDKLHEGRRNRRKLLRKTIEQCLKNRGAVLIPAFSIGRTQELLYEIEEIIHRKQVDWADLDVIIDSPLAAKFTAHYRALSHLWDAEARVKLSAGRHPLAFDQMITIDSHQAHMKCVNHIKETGRPSIVIAASGMCAGGRILNYLKALLPDERTDVLFVGYQAQGTPGRDIQTYGPKGGYVYMDGERVDIRAGVHTISGYSAHADQSNLVRFVKRIYRKPHEIRIVHGDDEAKQALARELAAIVPDATILIPKG</sequence>
<dbReference type="PANTHER" id="PTHR11203:SF37">
    <property type="entry name" value="INTEGRATOR COMPLEX SUBUNIT 11"/>
    <property type="match status" value="1"/>
</dbReference>
<feature type="domain" description="Metallo-beta-lactamase" evidence="2">
    <location>
        <begin position="14"/>
        <end position="233"/>
    </location>
</feature>
<dbReference type="InterPro" id="IPR001279">
    <property type="entry name" value="Metallo-B-lactamas"/>
</dbReference>
<dbReference type="KEGG" id="ncu:F0U83_04330"/>
<dbReference type="Gene3D" id="3.40.50.10890">
    <property type="match status" value="1"/>
</dbReference>
<dbReference type="RefSeq" id="WP_138988929.1">
    <property type="nucleotide sequence ID" value="NZ_CP043869.1"/>
</dbReference>
<dbReference type="InterPro" id="IPR011108">
    <property type="entry name" value="RMMBL"/>
</dbReference>
<dbReference type="SMART" id="SM01027">
    <property type="entry name" value="Beta-Casp"/>
    <property type="match status" value="1"/>
</dbReference>
<evidence type="ECO:0000313" key="5">
    <source>
        <dbReference type="Proteomes" id="UP000324760"/>
    </source>
</evidence>
<proteinExistence type="predicted"/>
<dbReference type="Proteomes" id="UP000324760">
    <property type="component" value="Chromosome"/>
</dbReference>
<reference evidence="4 5" key="1">
    <citation type="journal article" date="2019" name="Biochem. Eng. J.">
        <title>Metabolic engineering of the marine bacteria Neptunomonas concharum for the production of acetoin and meso-2,3-butanediol from acetate.</title>
        <authorList>
            <person name="Li W."/>
            <person name="Pu N."/>
            <person name="Liu C.-X."/>
            <person name="Yuan Q.-P."/>
            <person name="Li Z.-J."/>
        </authorList>
    </citation>
    <scope>NUCLEOTIDE SEQUENCE [LARGE SCALE GENOMIC DNA]</scope>
    <source>
        <strain evidence="4 5">JCM17730</strain>
    </source>
</reference>